<keyword evidence="2" id="KW-1185">Reference proteome</keyword>
<reference evidence="1" key="1">
    <citation type="submission" date="2020-01" db="EMBL/GenBank/DDBJ databases">
        <authorList>
            <person name="Seo Y.L."/>
        </authorList>
    </citation>
    <scope>NUCLEOTIDE SEQUENCE</scope>
    <source>
        <strain evidence="1">R11</strain>
    </source>
</reference>
<dbReference type="AlphaFoldDB" id="A0A965ZDY5"/>
<sequence length="102" mass="11738">MIAKQQILIQKLATLKSKIQQSESIDKIIEYVEEAVEHALPVEPMVVTSKFKAQRKKATKIQLLQMELQAVKNMKQPDLEYIRFQFSSSMILLISVFSNEAN</sequence>
<gene>
    <name evidence="1" type="ORF">GSY63_01430</name>
</gene>
<reference evidence="1" key="2">
    <citation type="submission" date="2020-10" db="EMBL/GenBank/DDBJ databases">
        <title>Mucilaginibacter sp. nov., isolated from soil.</title>
        <authorList>
            <person name="Jeon C.O."/>
        </authorList>
    </citation>
    <scope>NUCLEOTIDE SEQUENCE</scope>
    <source>
        <strain evidence="1">R11</strain>
    </source>
</reference>
<dbReference type="Proteomes" id="UP000638732">
    <property type="component" value="Unassembled WGS sequence"/>
</dbReference>
<name>A0A965ZDY5_9SPHI</name>
<protein>
    <submittedName>
        <fullName evidence="1">Uncharacterized protein</fullName>
    </submittedName>
</protein>
<evidence type="ECO:0000313" key="2">
    <source>
        <dbReference type="Proteomes" id="UP000638732"/>
    </source>
</evidence>
<dbReference type="RefSeq" id="WP_166584034.1">
    <property type="nucleotide sequence ID" value="NZ_WWEO01000033.1"/>
</dbReference>
<evidence type="ECO:0000313" key="1">
    <source>
        <dbReference type="EMBL" id="NCD68011.1"/>
    </source>
</evidence>
<comment type="caution">
    <text evidence="1">The sequence shown here is derived from an EMBL/GenBank/DDBJ whole genome shotgun (WGS) entry which is preliminary data.</text>
</comment>
<proteinExistence type="predicted"/>
<organism evidence="1 2">
    <name type="scientific">Mucilaginibacter agri</name>
    <dbReference type="NCBI Taxonomy" id="2695265"/>
    <lineage>
        <taxon>Bacteria</taxon>
        <taxon>Pseudomonadati</taxon>
        <taxon>Bacteroidota</taxon>
        <taxon>Sphingobacteriia</taxon>
        <taxon>Sphingobacteriales</taxon>
        <taxon>Sphingobacteriaceae</taxon>
        <taxon>Mucilaginibacter</taxon>
    </lineage>
</organism>
<dbReference type="EMBL" id="WWEO01000033">
    <property type="protein sequence ID" value="NCD68011.1"/>
    <property type="molecule type" value="Genomic_DNA"/>
</dbReference>
<accession>A0A965ZDY5</accession>